<reference evidence="2 3" key="1">
    <citation type="submission" date="2018-06" db="EMBL/GenBank/DDBJ databases">
        <title>Complete Genome Sequence of Desulfobacter hydrogenophilus (DSM3380).</title>
        <authorList>
            <person name="Marietou A."/>
            <person name="Schreiber L."/>
            <person name="Marshall I."/>
            <person name="Jorgensen B."/>
        </authorList>
    </citation>
    <scope>NUCLEOTIDE SEQUENCE [LARGE SCALE GENOMIC DNA]</scope>
    <source>
        <strain evidence="2 3">DSM 3380</strain>
    </source>
</reference>
<gene>
    <name evidence="2" type="ORF">DO021_02995</name>
</gene>
<dbReference type="AlphaFoldDB" id="A0A328FJX0"/>
<name>A0A328FJX0_9BACT</name>
<evidence type="ECO:0000313" key="2">
    <source>
        <dbReference type="EMBL" id="RAM03493.1"/>
    </source>
</evidence>
<dbReference type="Proteomes" id="UP000248798">
    <property type="component" value="Unassembled WGS sequence"/>
</dbReference>
<accession>A0A328FJX0</accession>
<sequence>MDLAGFIFLHRKLLDSRVFQNEGLLKVWIWCLLKAGHEERWVPVKTGRGETEILLKKGQFIFGRKTAAKELKMSPSTIRNRMEKLKTVENLDIQTDTHFSIVTIVNWELYQHQNKKEDTQTDRQRTGKGQPKDTNNNVDNVNKYKRAISVLEFFAPVINGWDKSNLEKTIDGFISTRKTKQISSGVIQKEFEYWKRFPNETINAALAAYVDGQHWESGKSEKYFQGIIRGKDKAIQKESNQSLFQKAF</sequence>
<organism evidence="2 3">
    <name type="scientific">Desulfobacter hydrogenophilus</name>
    <dbReference type="NCBI Taxonomy" id="2291"/>
    <lineage>
        <taxon>Bacteria</taxon>
        <taxon>Pseudomonadati</taxon>
        <taxon>Thermodesulfobacteriota</taxon>
        <taxon>Desulfobacteria</taxon>
        <taxon>Desulfobacterales</taxon>
        <taxon>Desulfobacteraceae</taxon>
        <taxon>Desulfobacter</taxon>
    </lineage>
</organism>
<proteinExistence type="predicted"/>
<protein>
    <submittedName>
        <fullName evidence="2">Uncharacterized protein</fullName>
    </submittedName>
</protein>
<dbReference type="EMBL" id="QLNI01000004">
    <property type="protein sequence ID" value="RAM03493.1"/>
    <property type="molecule type" value="Genomic_DNA"/>
</dbReference>
<evidence type="ECO:0000256" key="1">
    <source>
        <dbReference type="SAM" id="MobiDB-lite"/>
    </source>
</evidence>
<comment type="caution">
    <text evidence="2">The sequence shown here is derived from an EMBL/GenBank/DDBJ whole genome shotgun (WGS) entry which is preliminary data.</text>
</comment>
<feature type="compositionally biased region" description="Basic and acidic residues" evidence="1">
    <location>
        <begin position="115"/>
        <end position="125"/>
    </location>
</feature>
<feature type="region of interest" description="Disordered" evidence="1">
    <location>
        <begin position="115"/>
        <end position="139"/>
    </location>
</feature>
<evidence type="ECO:0000313" key="3">
    <source>
        <dbReference type="Proteomes" id="UP000248798"/>
    </source>
</evidence>